<dbReference type="GO" id="GO:0006352">
    <property type="term" value="P:DNA-templated transcription initiation"/>
    <property type="evidence" value="ECO:0007669"/>
    <property type="project" value="InterPro"/>
</dbReference>
<dbReference type="SUPFAM" id="SSF88659">
    <property type="entry name" value="Sigma3 and sigma4 domains of RNA polymerase sigma factors"/>
    <property type="match status" value="2"/>
</dbReference>
<keyword evidence="4" id="KW-0804">Transcription</keyword>
<evidence type="ECO:0000259" key="6">
    <source>
        <dbReference type="PROSITE" id="PS00716"/>
    </source>
</evidence>
<evidence type="ECO:0000313" key="7">
    <source>
        <dbReference type="EMBL" id="QDV56179.1"/>
    </source>
</evidence>
<dbReference type="PANTHER" id="PTHR30603:SF47">
    <property type="entry name" value="RNA POLYMERASE SIGMA FACTOR SIGD, CHLOROPLASTIC"/>
    <property type="match status" value="1"/>
</dbReference>
<evidence type="ECO:0000313" key="8">
    <source>
        <dbReference type="Proteomes" id="UP000316770"/>
    </source>
</evidence>
<name>A0A518ISX9_9BACT</name>
<evidence type="ECO:0000256" key="2">
    <source>
        <dbReference type="ARBA" id="ARBA00023082"/>
    </source>
</evidence>
<dbReference type="Proteomes" id="UP000316770">
    <property type="component" value="Chromosome"/>
</dbReference>
<organism evidence="7 8">
    <name type="scientific">Rosistilla oblonga</name>
    <dbReference type="NCBI Taxonomy" id="2527990"/>
    <lineage>
        <taxon>Bacteria</taxon>
        <taxon>Pseudomonadati</taxon>
        <taxon>Planctomycetota</taxon>
        <taxon>Planctomycetia</taxon>
        <taxon>Pirellulales</taxon>
        <taxon>Pirellulaceae</taxon>
        <taxon>Rosistilla</taxon>
    </lineage>
</organism>
<evidence type="ECO:0000256" key="1">
    <source>
        <dbReference type="ARBA" id="ARBA00023015"/>
    </source>
</evidence>
<dbReference type="PANTHER" id="PTHR30603">
    <property type="entry name" value="RNA POLYMERASE SIGMA FACTOR RPO"/>
    <property type="match status" value="1"/>
</dbReference>
<dbReference type="PROSITE" id="PS00716">
    <property type="entry name" value="SIGMA70_2"/>
    <property type="match status" value="1"/>
</dbReference>
<dbReference type="Gene3D" id="1.20.140.160">
    <property type="match status" value="1"/>
</dbReference>
<dbReference type="CDD" id="cd06171">
    <property type="entry name" value="Sigma70_r4"/>
    <property type="match status" value="1"/>
</dbReference>
<dbReference type="EMBL" id="CP036318">
    <property type="protein sequence ID" value="QDV56179.1"/>
    <property type="molecule type" value="Genomic_DNA"/>
</dbReference>
<keyword evidence="8" id="KW-1185">Reference proteome</keyword>
<dbReference type="InterPro" id="IPR007627">
    <property type="entry name" value="RNA_pol_sigma70_r2"/>
</dbReference>
<dbReference type="GO" id="GO:0003677">
    <property type="term" value="F:DNA binding"/>
    <property type="evidence" value="ECO:0007669"/>
    <property type="project" value="UniProtKB-KW"/>
</dbReference>
<proteinExistence type="predicted"/>
<dbReference type="RefSeq" id="WP_145120139.1">
    <property type="nucleotide sequence ID" value="NZ_CP036292.1"/>
</dbReference>
<dbReference type="InterPro" id="IPR013324">
    <property type="entry name" value="RNA_pol_sigma_r3/r4-like"/>
</dbReference>
<dbReference type="PRINTS" id="PR00046">
    <property type="entry name" value="SIGMA70FCT"/>
</dbReference>
<dbReference type="OrthoDB" id="9809557at2"/>
<sequence>MVRFATKSQSNRWFSQSGSHNSTQSNNDNEGLEEYFADISKTRLLTTAEEIEATQRIKKAGIVYRHCLLMHPEILPQIIDSLATVDARDVRIDTVVEVAPNDLPRIQFLRKAIPHVIESLQRIDDENRRDRKQIGMRRCSQVKRQAALGRMRRRRHSVRNLVNELPIRVAVLESLFDASDDRVAAGQLARVTRRAAALRVHLTSLKQGFISHHLRLVIPIAKQYRGRGLGFLDLVQEGNAVLMKAIEKFDPDRGFRFSTYATWWIRQAISRAVAVQGRLVRVPQAAFSGVKQVRQTQESFYLRHRRDPDPQEIARDTGMSFESTKRALGALREVVSIHDRTDDDQMTLAETLPEVSETSDPAFLEEQQNLRPMVLGMLSRLDPRERRIVELRFGIKDGKPRTLTQVSSAMSLSRERIRQIQTQAMSKLEDMSEGMDDF</sequence>
<keyword evidence="3" id="KW-0238">DNA-binding</keyword>
<dbReference type="InterPro" id="IPR014284">
    <property type="entry name" value="RNA_pol_sigma-70_dom"/>
</dbReference>
<evidence type="ECO:0000256" key="4">
    <source>
        <dbReference type="ARBA" id="ARBA00023163"/>
    </source>
</evidence>
<dbReference type="Pfam" id="PF04542">
    <property type="entry name" value="Sigma70_r2"/>
    <property type="match status" value="1"/>
</dbReference>
<dbReference type="SUPFAM" id="SSF88946">
    <property type="entry name" value="Sigma2 domain of RNA polymerase sigma factors"/>
    <property type="match status" value="1"/>
</dbReference>
<feature type="domain" description="RNA polymerase sigma-70" evidence="6">
    <location>
        <begin position="402"/>
        <end position="428"/>
    </location>
</feature>
<dbReference type="InterPro" id="IPR007630">
    <property type="entry name" value="RNA_pol_sigma70_r4"/>
</dbReference>
<evidence type="ECO:0000256" key="5">
    <source>
        <dbReference type="SAM" id="MobiDB-lite"/>
    </source>
</evidence>
<dbReference type="InterPro" id="IPR013325">
    <property type="entry name" value="RNA_pol_sigma_r2"/>
</dbReference>
<dbReference type="InterPro" id="IPR000943">
    <property type="entry name" value="RNA_pol_sigma70"/>
</dbReference>
<dbReference type="AlphaFoldDB" id="A0A518ISX9"/>
<dbReference type="InterPro" id="IPR050239">
    <property type="entry name" value="Sigma-70_RNA_pol_init_factors"/>
</dbReference>
<keyword evidence="2" id="KW-0731">Sigma factor</keyword>
<keyword evidence="1" id="KW-0805">Transcription regulation</keyword>
<feature type="region of interest" description="Disordered" evidence="5">
    <location>
        <begin position="1"/>
        <end position="29"/>
    </location>
</feature>
<dbReference type="NCBIfam" id="TIGR02937">
    <property type="entry name" value="sigma70-ECF"/>
    <property type="match status" value="1"/>
</dbReference>
<dbReference type="Gene3D" id="1.10.601.10">
    <property type="entry name" value="RNA Polymerase Primary Sigma Factor"/>
    <property type="match status" value="1"/>
</dbReference>
<dbReference type="Pfam" id="PF04545">
    <property type="entry name" value="Sigma70_r4"/>
    <property type="match status" value="1"/>
</dbReference>
<protein>
    <submittedName>
        <fullName evidence="7">RNA polymerase sigma factor SigA</fullName>
    </submittedName>
</protein>
<accession>A0A518ISX9</accession>
<gene>
    <name evidence="7" type="primary">sigA_5</name>
    <name evidence="7" type="ORF">Mal33_21600</name>
</gene>
<dbReference type="GO" id="GO:0016987">
    <property type="term" value="F:sigma factor activity"/>
    <property type="evidence" value="ECO:0007669"/>
    <property type="project" value="UniProtKB-KW"/>
</dbReference>
<evidence type="ECO:0000256" key="3">
    <source>
        <dbReference type="ARBA" id="ARBA00023125"/>
    </source>
</evidence>
<reference evidence="7 8" key="1">
    <citation type="submission" date="2019-02" db="EMBL/GenBank/DDBJ databases">
        <title>Deep-cultivation of Planctomycetes and their phenomic and genomic characterization uncovers novel biology.</title>
        <authorList>
            <person name="Wiegand S."/>
            <person name="Jogler M."/>
            <person name="Boedeker C."/>
            <person name="Pinto D."/>
            <person name="Vollmers J."/>
            <person name="Rivas-Marin E."/>
            <person name="Kohn T."/>
            <person name="Peeters S.H."/>
            <person name="Heuer A."/>
            <person name="Rast P."/>
            <person name="Oberbeckmann S."/>
            <person name="Bunk B."/>
            <person name="Jeske O."/>
            <person name="Meyerdierks A."/>
            <person name="Storesund J.E."/>
            <person name="Kallscheuer N."/>
            <person name="Luecker S."/>
            <person name="Lage O.M."/>
            <person name="Pohl T."/>
            <person name="Merkel B.J."/>
            <person name="Hornburger P."/>
            <person name="Mueller R.-W."/>
            <person name="Bruemmer F."/>
            <person name="Labrenz M."/>
            <person name="Spormann A.M."/>
            <person name="Op den Camp H."/>
            <person name="Overmann J."/>
            <person name="Amann R."/>
            <person name="Jetten M.S.M."/>
            <person name="Mascher T."/>
            <person name="Medema M.H."/>
            <person name="Devos D.P."/>
            <person name="Kaster A.-K."/>
            <person name="Ovreas L."/>
            <person name="Rohde M."/>
            <person name="Galperin M.Y."/>
            <person name="Jogler C."/>
        </authorList>
    </citation>
    <scope>NUCLEOTIDE SEQUENCE [LARGE SCALE GENOMIC DNA]</scope>
    <source>
        <strain evidence="7 8">Mal33</strain>
    </source>
</reference>